<evidence type="ECO:0000313" key="2">
    <source>
        <dbReference type="EMBL" id="KAF2011258.1"/>
    </source>
</evidence>
<feature type="region of interest" description="Disordered" evidence="1">
    <location>
        <begin position="1"/>
        <end position="49"/>
    </location>
</feature>
<feature type="compositionally biased region" description="Low complexity" evidence="1">
    <location>
        <begin position="14"/>
        <end position="27"/>
    </location>
</feature>
<keyword evidence="3" id="KW-1185">Reference proteome</keyword>
<evidence type="ECO:0000256" key="1">
    <source>
        <dbReference type="SAM" id="MobiDB-lite"/>
    </source>
</evidence>
<dbReference type="Proteomes" id="UP000799778">
    <property type="component" value="Unassembled WGS sequence"/>
</dbReference>
<dbReference type="EMBL" id="ML978074">
    <property type="protein sequence ID" value="KAF2011258.1"/>
    <property type="molecule type" value="Genomic_DNA"/>
</dbReference>
<evidence type="ECO:0000313" key="3">
    <source>
        <dbReference type="Proteomes" id="UP000799778"/>
    </source>
</evidence>
<feature type="compositionally biased region" description="Pro residues" evidence="1">
    <location>
        <begin position="28"/>
        <end position="48"/>
    </location>
</feature>
<evidence type="ECO:0008006" key="4">
    <source>
        <dbReference type="Google" id="ProtNLM"/>
    </source>
</evidence>
<dbReference type="GeneID" id="54288684"/>
<reference evidence="2" key="1">
    <citation type="journal article" date="2020" name="Stud. Mycol.">
        <title>101 Dothideomycetes genomes: a test case for predicting lifestyles and emergence of pathogens.</title>
        <authorList>
            <person name="Haridas S."/>
            <person name="Albert R."/>
            <person name="Binder M."/>
            <person name="Bloem J."/>
            <person name="Labutti K."/>
            <person name="Salamov A."/>
            <person name="Andreopoulos B."/>
            <person name="Baker S."/>
            <person name="Barry K."/>
            <person name="Bills G."/>
            <person name="Bluhm B."/>
            <person name="Cannon C."/>
            <person name="Castanera R."/>
            <person name="Culley D."/>
            <person name="Daum C."/>
            <person name="Ezra D."/>
            <person name="Gonzalez J."/>
            <person name="Henrissat B."/>
            <person name="Kuo A."/>
            <person name="Liang C."/>
            <person name="Lipzen A."/>
            <person name="Lutzoni F."/>
            <person name="Magnuson J."/>
            <person name="Mondo S."/>
            <person name="Nolan M."/>
            <person name="Ohm R."/>
            <person name="Pangilinan J."/>
            <person name="Park H.-J."/>
            <person name="Ramirez L."/>
            <person name="Alfaro M."/>
            <person name="Sun H."/>
            <person name="Tritt A."/>
            <person name="Yoshinaga Y."/>
            <person name="Zwiers L.-H."/>
            <person name="Turgeon B."/>
            <person name="Goodwin S."/>
            <person name="Spatafora J."/>
            <person name="Crous P."/>
            <person name="Grigoriev I."/>
        </authorList>
    </citation>
    <scope>NUCLEOTIDE SEQUENCE</scope>
    <source>
        <strain evidence="2">CBS 175.79</strain>
    </source>
</reference>
<proteinExistence type="predicted"/>
<gene>
    <name evidence="2" type="ORF">BU24DRAFT_453847</name>
</gene>
<accession>A0A6A5XE13</accession>
<dbReference type="AlphaFoldDB" id="A0A6A5XE13"/>
<dbReference type="PANTHER" id="PTHR12652:SF25">
    <property type="entry name" value="MICROBODY (PEROXISOME) PROLIFERATION PROTEIN PEROXIN 11C (EUROFUNG)"/>
    <property type="match status" value="1"/>
</dbReference>
<dbReference type="PANTHER" id="PTHR12652">
    <property type="entry name" value="PEROXISOMAL BIOGENESIS FACTOR 11"/>
    <property type="match status" value="1"/>
</dbReference>
<dbReference type="RefSeq" id="XP_033379597.1">
    <property type="nucleotide sequence ID" value="XM_033531287.1"/>
</dbReference>
<dbReference type="OrthoDB" id="10005898at2759"/>
<organism evidence="2 3">
    <name type="scientific">Aaosphaeria arxii CBS 175.79</name>
    <dbReference type="NCBI Taxonomy" id="1450172"/>
    <lineage>
        <taxon>Eukaryota</taxon>
        <taxon>Fungi</taxon>
        <taxon>Dikarya</taxon>
        <taxon>Ascomycota</taxon>
        <taxon>Pezizomycotina</taxon>
        <taxon>Dothideomycetes</taxon>
        <taxon>Pleosporomycetidae</taxon>
        <taxon>Pleosporales</taxon>
        <taxon>Pleosporales incertae sedis</taxon>
        <taxon>Aaosphaeria</taxon>
    </lineage>
</organism>
<sequence length="354" mass="39030">MADAGEPQAPQPPASTSTTTIPSTEQPQPQPPTKSPQPSQAPPSPPSKPHLLNLRLALLRLIYRLAHSTDTTLLRISALLSTPSGIDSTLCTISYTLTLLRALLTRVLEARLTTLATSLASKADAVLLPGETLIATLPAPPTTKALAHLVATSKALNDTISDYRIFVRLWGLAGIYTWARATLLAPAPKDRREKVLRAVEWGEIVASVGFQVLENGAYLSSKGALTTSGWAGDEGKRREARWWVWSSRFWAAQVSLEFVRLFVKWLYFEGELGVKGGEGVDDGEKEGKIRGEERERVWREEKQLWWRDLVNNMAYFPMTMHWSSETGLLSDAVVGFCGIFAGGVMLRHRWKATA</sequence>
<name>A0A6A5XE13_9PLEO</name>
<protein>
    <recommendedName>
        <fullName evidence="4">Peroxin 11C</fullName>
    </recommendedName>
</protein>